<dbReference type="SUPFAM" id="SSF81568">
    <property type="entry name" value="Photosystem I reaction center subunit XI, PsaL"/>
    <property type="match status" value="1"/>
</dbReference>
<evidence type="ECO:0000313" key="11">
    <source>
        <dbReference type="EMBL" id="QQK55005.1"/>
    </source>
</evidence>
<keyword evidence="11" id="KW-0934">Plastid</keyword>
<feature type="transmembrane region" description="Helical" evidence="9">
    <location>
        <begin position="93"/>
        <end position="116"/>
    </location>
</feature>
<feature type="domain" description="Photosystem I PsaL reaction centre subunit XI" evidence="10">
    <location>
        <begin position="22"/>
        <end position="157"/>
    </location>
</feature>
<feature type="transmembrane region" description="Helical" evidence="9">
    <location>
        <begin position="60"/>
        <end position="81"/>
    </location>
</feature>
<evidence type="ECO:0000256" key="2">
    <source>
        <dbReference type="ARBA" id="ARBA00008820"/>
    </source>
</evidence>
<gene>
    <name evidence="11" type="primary">psaL</name>
</gene>
<dbReference type="GO" id="GO:0015979">
    <property type="term" value="P:photosynthesis"/>
    <property type="evidence" value="ECO:0007669"/>
    <property type="project" value="UniProtKB-KW"/>
</dbReference>
<comment type="subcellular location">
    <subcellularLocation>
        <location evidence="1">Membrane</location>
        <topology evidence="1">Multi-pass membrane protein</topology>
    </subcellularLocation>
</comment>
<dbReference type="Gene3D" id="1.20.1240.10">
    <property type="entry name" value="Photosystem I PsaL, reaction centre subunit XI"/>
    <property type="match status" value="1"/>
</dbReference>
<accession>A0A7T7BWA1</accession>
<evidence type="ECO:0000256" key="5">
    <source>
        <dbReference type="ARBA" id="ARBA00022836"/>
    </source>
</evidence>
<keyword evidence="4 9" id="KW-0812">Transmembrane</keyword>
<keyword evidence="5" id="KW-0603">Photosystem I</keyword>
<dbReference type="AlphaFoldDB" id="A0A7T7BWA1"/>
<dbReference type="InterPro" id="IPR022980">
    <property type="entry name" value="PSI_suXI"/>
</dbReference>
<evidence type="ECO:0000256" key="6">
    <source>
        <dbReference type="ARBA" id="ARBA00022989"/>
    </source>
</evidence>
<dbReference type="Pfam" id="PF02605">
    <property type="entry name" value="PsaL"/>
    <property type="match status" value="1"/>
</dbReference>
<proteinExistence type="inferred from homology"/>
<dbReference type="PANTHER" id="PTHR34803:SF2">
    <property type="entry name" value="PHOTOSYSTEM I REACTION CENTER SUBUNIT XI, CHLOROPLASTIC"/>
    <property type="match status" value="1"/>
</dbReference>
<evidence type="ECO:0000256" key="8">
    <source>
        <dbReference type="ARBA" id="ARBA00032768"/>
    </source>
</evidence>
<keyword evidence="7 9" id="KW-0472">Membrane</keyword>
<comment type="similarity">
    <text evidence="2">Belongs to the PsaL family.</text>
</comment>
<dbReference type="GO" id="GO:0009538">
    <property type="term" value="C:photosystem I reaction center"/>
    <property type="evidence" value="ECO:0007669"/>
    <property type="project" value="InterPro"/>
</dbReference>
<dbReference type="RefSeq" id="YP_010139339.1">
    <property type="nucleotide sequence ID" value="NC_056910.1"/>
</dbReference>
<evidence type="ECO:0000256" key="3">
    <source>
        <dbReference type="ARBA" id="ARBA00022531"/>
    </source>
</evidence>
<dbReference type="GeneID" id="67132901"/>
<organism evidence="11">
    <name type="scientific">Poterioochromonas malhamensis</name>
    <dbReference type="NCBI Taxonomy" id="88167"/>
    <lineage>
        <taxon>Eukaryota</taxon>
        <taxon>Sar</taxon>
        <taxon>Stramenopiles</taxon>
        <taxon>Ochrophyta</taxon>
        <taxon>Synurophyceae</taxon>
        <taxon>Ochromonadales</taxon>
        <taxon>Ochromonadaceae</taxon>
        <taxon>Poterioochromonas</taxon>
    </lineage>
</organism>
<evidence type="ECO:0000259" key="10">
    <source>
        <dbReference type="Pfam" id="PF02605"/>
    </source>
</evidence>
<dbReference type="InterPro" id="IPR036592">
    <property type="entry name" value="PSI_PsaL_sf"/>
</dbReference>
<dbReference type="EMBL" id="MW175522">
    <property type="protein sequence ID" value="QQK55005.1"/>
    <property type="molecule type" value="Genomic_DNA"/>
</dbReference>
<protein>
    <recommendedName>
        <fullName evidence="8">PSI subunit V</fullName>
    </recommendedName>
</protein>
<evidence type="ECO:0000256" key="9">
    <source>
        <dbReference type="SAM" id="Phobius"/>
    </source>
</evidence>
<geneLocation type="plastid" evidence="11"/>
<feature type="transmembrane region" description="Helical" evidence="9">
    <location>
        <begin position="137"/>
        <end position="156"/>
    </location>
</feature>
<reference evidence="11" key="1">
    <citation type="submission" date="2020-10" db="EMBL/GenBank/DDBJ databases">
        <title>Complete chloroplast genome of the Synurophyceae Poterioochromonas malhamensis (Pringsheim) R.A.Andersen 2017 from Van Lake in Eastern Anatolia.</title>
        <authorList>
            <person name="Gastineau R."/>
            <person name="Yilmaz E."/>
            <person name="Solak C.N."/>
            <person name="Lemieux C."/>
            <person name="Turmel M."/>
            <person name="Witkowski A."/>
        </authorList>
    </citation>
    <scope>NUCLEOTIDE SEQUENCE</scope>
    <source>
        <strain evidence="11">SZCZR2049</strain>
    </source>
</reference>
<evidence type="ECO:0000256" key="1">
    <source>
        <dbReference type="ARBA" id="ARBA00004141"/>
    </source>
</evidence>
<keyword evidence="3" id="KW-0602">Photosynthesis</keyword>
<keyword evidence="6 9" id="KW-1133">Transmembrane helix</keyword>
<name>A0A7T7BWA1_9STRA</name>
<dbReference type="InterPro" id="IPR003757">
    <property type="entry name" value="PSI_PsaL"/>
</dbReference>
<dbReference type="PANTHER" id="PTHR34803">
    <property type="entry name" value="PHOTOSYSTEM I REACTION CENTER SUBUNIT XI, CHLOROPLASTIC"/>
    <property type="match status" value="1"/>
</dbReference>
<evidence type="ECO:0000256" key="7">
    <source>
        <dbReference type="ARBA" id="ARBA00023136"/>
    </source>
</evidence>
<evidence type="ECO:0000256" key="4">
    <source>
        <dbReference type="ARBA" id="ARBA00022692"/>
    </source>
</evidence>
<sequence>MSIINTEKEKNGSLKKNFVDAVSFYKNDPFVGHLSTPITNSKIVRTYLNLLPLYNNELSFFLKGLVIGIFHGYFLFGPFALLGPLRNTEPMYFIGFLASLSLLIIINLFAVLYGHVTFKNNAFQKTLFLTSKEWNKFISGFSLGGFGGVSLAYILTKFF</sequence>